<evidence type="ECO:0000313" key="9">
    <source>
        <dbReference type="EMBL" id="MBE9076570.1"/>
    </source>
</evidence>
<keyword evidence="1 5" id="KW-0963">Cytoplasm</keyword>
<feature type="compositionally biased region" description="Polar residues" evidence="6">
    <location>
        <begin position="147"/>
        <end position="158"/>
    </location>
</feature>
<dbReference type="InterPro" id="IPR009000">
    <property type="entry name" value="Transl_B-barrel_sf"/>
</dbReference>
<evidence type="ECO:0000256" key="1">
    <source>
        <dbReference type="ARBA" id="ARBA00022490"/>
    </source>
</evidence>
<organism evidence="9 10">
    <name type="scientific">Vasconcelosia minhoensis LEGE 07310</name>
    <dbReference type="NCBI Taxonomy" id="915328"/>
    <lineage>
        <taxon>Bacteria</taxon>
        <taxon>Bacillati</taxon>
        <taxon>Cyanobacteriota</taxon>
        <taxon>Cyanophyceae</taxon>
        <taxon>Nodosilineales</taxon>
        <taxon>Cymatolegaceae</taxon>
        <taxon>Vasconcelosia</taxon>
        <taxon>Vasconcelosia minhoensis</taxon>
    </lineage>
</organism>
<dbReference type="InterPro" id="IPR036976">
    <property type="entry name" value="RimM_N_sf"/>
</dbReference>
<dbReference type="GO" id="GO:0043022">
    <property type="term" value="F:ribosome binding"/>
    <property type="evidence" value="ECO:0007669"/>
    <property type="project" value="InterPro"/>
</dbReference>
<dbReference type="PANTHER" id="PTHR33692">
    <property type="entry name" value="RIBOSOME MATURATION FACTOR RIMM"/>
    <property type="match status" value="1"/>
</dbReference>
<reference evidence="9" key="1">
    <citation type="submission" date="2020-10" db="EMBL/GenBank/DDBJ databases">
        <authorList>
            <person name="Castelo-Branco R."/>
            <person name="Eusebio N."/>
            <person name="Adriana R."/>
            <person name="Vieira A."/>
            <person name="Brugerolle De Fraissinette N."/>
            <person name="Rezende De Castro R."/>
            <person name="Schneider M.P."/>
            <person name="Vasconcelos V."/>
            <person name="Leao P.N."/>
        </authorList>
    </citation>
    <scope>NUCLEOTIDE SEQUENCE</scope>
    <source>
        <strain evidence="9">LEGE 07310</strain>
    </source>
</reference>
<dbReference type="InterPro" id="IPR002676">
    <property type="entry name" value="RimM_N"/>
</dbReference>
<dbReference type="AlphaFoldDB" id="A0A8J7A621"/>
<comment type="function">
    <text evidence="5">An accessory protein needed during the final step in the assembly of 30S ribosomal subunit, possibly for assembly of the head region. Essential for efficient processing of 16S rRNA. May be needed both before and after RbfA during the maturation of 16S rRNA. It has affinity for free ribosomal 30S subunits but not for 70S ribosomes.</text>
</comment>
<keyword evidence="2 5" id="KW-0690">Ribosome biogenesis</keyword>
<comment type="subcellular location">
    <subcellularLocation>
        <location evidence="5">Cytoplasm</location>
    </subcellularLocation>
</comment>
<evidence type="ECO:0000256" key="5">
    <source>
        <dbReference type="HAMAP-Rule" id="MF_00014"/>
    </source>
</evidence>
<dbReference type="NCBIfam" id="TIGR02273">
    <property type="entry name" value="16S_RimM"/>
    <property type="match status" value="1"/>
</dbReference>
<feature type="region of interest" description="Disordered" evidence="6">
    <location>
        <begin position="147"/>
        <end position="168"/>
    </location>
</feature>
<protein>
    <recommendedName>
        <fullName evidence="5">Ribosome maturation factor RimM</fullName>
    </recommendedName>
</protein>
<dbReference type="Pfam" id="PF24986">
    <property type="entry name" value="PRC_RimM"/>
    <property type="match status" value="1"/>
</dbReference>
<feature type="domain" description="RimM N-terminal" evidence="7">
    <location>
        <begin position="6"/>
        <end position="91"/>
    </location>
</feature>
<dbReference type="GO" id="GO:0042274">
    <property type="term" value="P:ribosomal small subunit biogenesis"/>
    <property type="evidence" value="ECO:0007669"/>
    <property type="project" value="UniProtKB-UniRule"/>
</dbReference>
<dbReference type="HAMAP" id="MF_00014">
    <property type="entry name" value="Ribosome_mat_RimM"/>
    <property type="match status" value="1"/>
</dbReference>
<dbReference type="Gene3D" id="2.30.30.240">
    <property type="entry name" value="PRC-barrel domain"/>
    <property type="match status" value="1"/>
</dbReference>
<keyword evidence="10" id="KW-1185">Reference proteome</keyword>
<evidence type="ECO:0000259" key="7">
    <source>
        <dbReference type="Pfam" id="PF01782"/>
    </source>
</evidence>
<keyword evidence="4 5" id="KW-0143">Chaperone</keyword>
<comment type="similarity">
    <text evidence="5">Belongs to the RimM family.</text>
</comment>
<dbReference type="PANTHER" id="PTHR33692:SF1">
    <property type="entry name" value="RIBOSOME MATURATION FACTOR RIMM"/>
    <property type="match status" value="1"/>
</dbReference>
<evidence type="ECO:0000313" key="10">
    <source>
        <dbReference type="Proteomes" id="UP000636505"/>
    </source>
</evidence>
<accession>A0A8J7A621</accession>
<dbReference type="GO" id="GO:0005840">
    <property type="term" value="C:ribosome"/>
    <property type="evidence" value="ECO:0007669"/>
    <property type="project" value="InterPro"/>
</dbReference>
<dbReference type="Gene3D" id="2.40.30.60">
    <property type="entry name" value="RimM"/>
    <property type="match status" value="1"/>
</dbReference>
<dbReference type="InterPro" id="IPR056792">
    <property type="entry name" value="PRC_RimM"/>
</dbReference>
<comment type="subunit">
    <text evidence="5">Binds ribosomal protein uS19.</text>
</comment>
<dbReference type="InterPro" id="IPR011961">
    <property type="entry name" value="RimM"/>
</dbReference>
<comment type="domain">
    <text evidence="5">The PRC barrel domain binds ribosomal protein uS19.</text>
</comment>
<dbReference type="GO" id="GO:0005737">
    <property type="term" value="C:cytoplasm"/>
    <property type="evidence" value="ECO:0007669"/>
    <property type="project" value="UniProtKB-SubCell"/>
</dbReference>
<comment type="caution">
    <text evidence="9">The sequence shown here is derived from an EMBL/GenBank/DDBJ whole genome shotgun (WGS) entry which is preliminary data.</text>
</comment>
<gene>
    <name evidence="5 9" type="primary">rimM</name>
    <name evidence="9" type="ORF">IQ241_04545</name>
</gene>
<evidence type="ECO:0000256" key="4">
    <source>
        <dbReference type="ARBA" id="ARBA00023186"/>
    </source>
</evidence>
<name>A0A8J7A621_9CYAN</name>
<keyword evidence="3 5" id="KW-0698">rRNA processing</keyword>
<evidence type="ECO:0000256" key="2">
    <source>
        <dbReference type="ARBA" id="ARBA00022517"/>
    </source>
</evidence>
<dbReference type="SUPFAM" id="SSF50346">
    <property type="entry name" value="PRC-barrel domain"/>
    <property type="match status" value="1"/>
</dbReference>
<dbReference type="RefSeq" id="WP_193905235.1">
    <property type="nucleotide sequence ID" value="NZ_JADEXG010000007.1"/>
</dbReference>
<dbReference type="InterPro" id="IPR011033">
    <property type="entry name" value="PRC_barrel-like_sf"/>
</dbReference>
<dbReference type="GO" id="GO:0006364">
    <property type="term" value="P:rRNA processing"/>
    <property type="evidence" value="ECO:0007669"/>
    <property type="project" value="UniProtKB-UniRule"/>
</dbReference>
<sequence>MGDWLTIGRVVGAHGLNGWLKVYPESDFPERFVRPGDRWLLRPQATEPEPIQLLAGRYLDAKKQYLIQLAGIENRNQAEDLLYCQLVVPVDDRLPLEPGEFHVADLVGLSVILRESQTQIGQVVDILSAGQDLLEVALDADALNTQNLDTQNRQTDLSPQKGGSKARSRRSKILIPFVEQIVPVVDLANQRIEIDPPSGLIEAQR</sequence>
<dbReference type="SUPFAM" id="SSF50447">
    <property type="entry name" value="Translation proteins"/>
    <property type="match status" value="1"/>
</dbReference>
<dbReference type="Pfam" id="PF01782">
    <property type="entry name" value="RimM"/>
    <property type="match status" value="1"/>
</dbReference>
<feature type="domain" description="Ribosome maturation factor RimM PRC barrel" evidence="8">
    <location>
        <begin position="104"/>
        <end position="200"/>
    </location>
</feature>
<evidence type="ECO:0000256" key="3">
    <source>
        <dbReference type="ARBA" id="ARBA00022552"/>
    </source>
</evidence>
<dbReference type="Proteomes" id="UP000636505">
    <property type="component" value="Unassembled WGS sequence"/>
</dbReference>
<proteinExistence type="inferred from homology"/>
<dbReference type="EMBL" id="JADEXG010000007">
    <property type="protein sequence ID" value="MBE9076570.1"/>
    <property type="molecule type" value="Genomic_DNA"/>
</dbReference>
<evidence type="ECO:0000256" key="6">
    <source>
        <dbReference type="SAM" id="MobiDB-lite"/>
    </source>
</evidence>
<evidence type="ECO:0000259" key="8">
    <source>
        <dbReference type="Pfam" id="PF24986"/>
    </source>
</evidence>